<dbReference type="AlphaFoldDB" id="A0A8T3CBF6"/>
<organism evidence="2 3">
    <name type="scientific">Dendrobium nobile</name>
    <name type="common">Orchid</name>
    <dbReference type="NCBI Taxonomy" id="94219"/>
    <lineage>
        <taxon>Eukaryota</taxon>
        <taxon>Viridiplantae</taxon>
        <taxon>Streptophyta</taxon>
        <taxon>Embryophyta</taxon>
        <taxon>Tracheophyta</taxon>
        <taxon>Spermatophyta</taxon>
        <taxon>Magnoliopsida</taxon>
        <taxon>Liliopsida</taxon>
        <taxon>Asparagales</taxon>
        <taxon>Orchidaceae</taxon>
        <taxon>Epidendroideae</taxon>
        <taxon>Malaxideae</taxon>
        <taxon>Dendrobiinae</taxon>
        <taxon>Dendrobium</taxon>
    </lineage>
</organism>
<protein>
    <submittedName>
        <fullName evidence="2">Uncharacterized protein</fullName>
    </submittedName>
</protein>
<feature type="compositionally biased region" description="Basic and acidic residues" evidence="1">
    <location>
        <begin position="58"/>
        <end position="72"/>
    </location>
</feature>
<sequence>MMPYEDFTFTFFSSTNNIVILYKKASYGTITAMQTKLNYQSFQGRNMNSFPPPLPSHSKADRNIQPKPKMTDHYRLEKVGKDGFMMLEKMLEPAVIDSTEAAKKYGGFEVSTPVPKEQPRPRNLPRKLPRWIF</sequence>
<name>A0A8T3CBF6_DENNO</name>
<accession>A0A8T3CBF6</accession>
<dbReference type="EMBL" id="JAGYWB010000002">
    <property type="protein sequence ID" value="KAI0529579.1"/>
    <property type="molecule type" value="Genomic_DNA"/>
</dbReference>
<keyword evidence="3" id="KW-1185">Reference proteome</keyword>
<feature type="region of interest" description="Disordered" evidence="1">
    <location>
        <begin position="109"/>
        <end position="128"/>
    </location>
</feature>
<comment type="caution">
    <text evidence="2">The sequence shown here is derived from an EMBL/GenBank/DDBJ whole genome shotgun (WGS) entry which is preliminary data.</text>
</comment>
<evidence type="ECO:0000313" key="3">
    <source>
        <dbReference type="Proteomes" id="UP000829196"/>
    </source>
</evidence>
<reference evidence="2" key="1">
    <citation type="journal article" date="2022" name="Front. Genet.">
        <title>Chromosome-Scale Assembly of the Dendrobium nobile Genome Provides Insights Into the Molecular Mechanism of the Biosynthesis of the Medicinal Active Ingredient of Dendrobium.</title>
        <authorList>
            <person name="Xu Q."/>
            <person name="Niu S.-C."/>
            <person name="Li K.-L."/>
            <person name="Zheng P.-J."/>
            <person name="Zhang X.-J."/>
            <person name="Jia Y."/>
            <person name="Liu Y."/>
            <person name="Niu Y.-X."/>
            <person name="Yu L.-H."/>
            <person name="Chen D.-F."/>
            <person name="Zhang G.-Q."/>
        </authorList>
    </citation>
    <scope>NUCLEOTIDE SEQUENCE</scope>
    <source>
        <tissue evidence="2">Leaf</tissue>
    </source>
</reference>
<evidence type="ECO:0000256" key="1">
    <source>
        <dbReference type="SAM" id="MobiDB-lite"/>
    </source>
</evidence>
<evidence type="ECO:0000313" key="2">
    <source>
        <dbReference type="EMBL" id="KAI0529579.1"/>
    </source>
</evidence>
<proteinExistence type="predicted"/>
<gene>
    <name evidence="2" type="ORF">KFK09_002132</name>
</gene>
<feature type="region of interest" description="Disordered" evidence="1">
    <location>
        <begin position="46"/>
        <end position="72"/>
    </location>
</feature>
<dbReference type="Proteomes" id="UP000829196">
    <property type="component" value="Unassembled WGS sequence"/>
</dbReference>